<evidence type="ECO:0000313" key="1">
    <source>
        <dbReference type="EMBL" id="CAM76220.1"/>
    </source>
</evidence>
<dbReference type="AlphaFoldDB" id="A4U013"/>
<dbReference type="InterPro" id="IPR019704">
    <property type="entry name" value="Flagellar_assmbl_FliX_class2"/>
</dbReference>
<reference evidence="1" key="1">
    <citation type="journal article" date="2007" name="J. Bacteriol.">
        <title>Comparative genome analysis of four magnetotactic bacteria reveals a complex set of group-specific genes implicated in magnetosome biomineralization and function.</title>
        <authorList>
            <person name="Richter M."/>
            <person name="Kube M."/>
            <person name="Bazylinski D.A."/>
            <person name="Lombardot T."/>
            <person name="Gloeckner F.O."/>
            <person name="Reinhardt R."/>
            <person name="Schueler D."/>
        </authorList>
    </citation>
    <scope>NUCLEOTIDE SEQUENCE</scope>
    <source>
        <strain evidence="1">MSR-1</strain>
    </source>
</reference>
<dbReference type="Pfam" id="PF10768">
    <property type="entry name" value="FliX"/>
    <property type="match status" value="1"/>
</dbReference>
<organism evidence="1">
    <name type="scientific">Magnetospirillum gryphiswaldense</name>
    <dbReference type="NCBI Taxonomy" id="55518"/>
    <lineage>
        <taxon>Bacteria</taxon>
        <taxon>Pseudomonadati</taxon>
        <taxon>Pseudomonadota</taxon>
        <taxon>Alphaproteobacteria</taxon>
        <taxon>Rhodospirillales</taxon>
        <taxon>Rhodospirillaceae</taxon>
        <taxon>Magnetospirillum</taxon>
    </lineage>
</organism>
<name>A4U013_9PROT</name>
<keyword evidence="1" id="KW-0282">Flagellum</keyword>
<protein>
    <submittedName>
        <fullName evidence="1">Flagellar assembly protein fliX</fullName>
    </submittedName>
</protein>
<proteinExistence type="predicted"/>
<dbReference type="EMBL" id="CU459003">
    <property type="protein sequence ID" value="CAM76220.1"/>
    <property type="molecule type" value="Genomic_DNA"/>
</dbReference>
<gene>
    <name evidence="1" type="ORF">MGR_2164</name>
</gene>
<dbReference type="GO" id="GO:0044781">
    <property type="term" value="P:bacterial-type flagellum organization"/>
    <property type="evidence" value="ECO:0007669"/>
    <property type="project" value="InterPro"/>
</dbReference>
<keyword evidence="1" id="KW-0969">Cilium</keyword>
<accession>A4U013</accession>
<sequence length="254" mass="27110">MARMVTATKPAARAKARMAVAEAALVLAIRLMTTSMATRRINMVAFINAKSVPNILSIKYSALCADGRVSNRVCPAKLAAHPAEIAAFTAAPGKLHWRGIQPTHSHWGSMKVSGVGSGAAASGGARRVGKADGKKGEFKQALVNAMETMDDVYAAEAPAAIGAVDALLVAQAVGDSMDREARQRHIRHAEDILDKLEELRHGLLLGTVPESKLVHLADMVRSRKESCPDPRLAALLDEIELRAEVEIAKLSRGR</sequence>
<keyword evidence="1" id="KW-0966">Cell projection</keyword>